<evidence type="ECO:0000256" key="1">
    <source>
        <dbReference type="SAM" id="Phobius"/>
    </source>
</evidence>
<gene>
    <name evidence="2" type="ORF">BSOLF_0752</name>
</gene>
<feature type="transmembrane region" description="Helical" evidence="1">
    <location>
        <begin position="20"/>
        <end position="43"/>
    </location>
</feature>
<keyword evidence="1" id="KW-0472">Membrane</keyword>
<proteinExistence type="predicted"/>
<keyword evidence="1" id="KW-0812">Transmembrane</keyword>
<protein>
    <submittedName>
        <fullName evidence="2">Uncharacterized protein</fullName>
    </submittedName>
</protein>
<dbReference type="Proteomes" id="UP000244338">
    <property type="component" value="Unassembled WGS sequence"/>
</dbReference>
<dbReference type="EMBL" id="PEBX01000042">
    <property type="protein sequence ID" value="PTQ56146.1"/>
    <property type="molecule type" value="Genomic_DNA"/>
</dbReference>
<sequence length="398" mass="43879">MEHTKACRVQPGRVQQRSDAGGFVLPLVLILVAVVTFALLSLFTRTLELRERQALTFAEADLEALTKSSLALAYWVPNCKTVWGYRSDRVEGELDDRDTPHVYPLSFPHDESNPAGAEPFVLDLSGIDRIELKVADGSDIPLDDFDLKLYYCWGENASASCVYDPSFNEPSAPTSDFIDLAALLRPSGSSSFSFELVKNSGPGEDFLSFYLEATNHKFILIDTPDGQTLEQVVPQRFSVVLETVFDPCAAYPGRGHTDARASLDDLTTINATINAKPPGIDRYTTVKAIDQFSVKVQEEPWKDMPSGVADCPGGICKTPAGEKMAIEAIKLRLDLPDLPLTPLPEGYHEVTRTYSLRRSFTTGSLADQDKVSDPADRLDCWIRIDFAGSQVDSKACDW</sequence>
<name>A0A2R6Y0D2_9BACL</name>
<evidence type="ECO:0000313" key="2">
    <source>
        <dbReference type="EMBL" id="PTQ56146.1"/>
    </source>
</evidence>
<reference evidence="3" key="1">
    <citation type="journal article" date="2018" name="Sci. Rep.">
        <title>Lignite coal burning seam in the remote Altai Mountains harbors a hydrogen-driven thermophilic microbial community.</title>
        <authorList>
            <person name="Kadnikov V.V."/>
            <person name="Mardanov A.V."/>
            <person name="Ivasenko D.A."/>
            <person name="Antsiferov D.V."/>
            <person name="Beletsky A.V."/>
            <person name="Karnachuk O.V."/>
            <person name="Ravin N.V."/>
        </authorList>
    </citation>
    <scope>NUCLEOTIDE SEQUENCE [LARGE SCALE GENOMIC DNA]</scope>
</reference>
<keyword evidence="1" id="KW-1133">Transmembrane helix</keyword>
<dbReference type="AlphaFoldDB" id="A0A2R6Y0D2"/>
<comment type="caution">
    <text evidence="2">The sequence shown here is derived from an EMBL/GenBank/DDBJ whole genome shotgun (WGS) entry which is preliminary data.</text>
</comment>
<accession>A0A2R6Y0D2</accession>
<evidence type="ECO:0000313" key="3">
    <source>
        <dbReference type="Proteomes" id="UP000244338"/>
    </source>
</evidence>
<organism evidence="2 3">
    <name type="scientific">Candidatus Carbonibacillus altaicus</name>
    <dbReference type="NCBI Taxonomy" id="2163959"/>
    <lineage>
        <taxon>Bacteria</taxon>
        <taxon>Bacillati</taxon>
        <taxon>Bacillota</taxon>
        <taxon>Bacilli</taxon>
        <taxon>Bacillales</taxon>
        <taxon>Candidatus Carbonibacillus</taxon>
    </lineage>
</organism>